<keyword evidence="3" id="KW-1185">Reference proteome</keyword>
<name>A0ABX0I4P6_9FLAO</name>
<dbReference type="InterPro" id="IPR029464">
    <property type="entry name" value="HSDR_N"/>
</dbReference>
<sequence>MIEFNLDKYLPKIVWQAQGAQKYLCKVRKILLNVTPEETRRQAFLTYLIEEQKVPEQQLLVEVPLPNQQNKIDILVLDATNAPLIIYEWYNEAEKAATSAISTAIKYYETLHTIDYVGVVKGNQIDLVSFVHNREEVFVVKYTQHPTYSNLCKGNANPFIQTQPLRDFLHPLH</sequence>
<organism evidence="2 3">
    <name type="scientific">Flavobacterium difficile</name>
    <dbReference type="NCBI Taxonomy" id="2709659"/>
    <lineage>
        <taxon>Bacteria</taxon>
        <taxon>Pseudomonadati</taxon>
        <taxon>Bacteroidota</taxon>
        <taxon>Flavobacteriia</taxon>
        <taxon>Flavobacteriales</taxon>
        <taxon>Flavobacteriaceae</taxon>
        <taxon>Flavobacterium</taxon>
    </lineage>
</organism>
<dbReference type="Pfam" id="PF13588">
    <property type="entry name" value="HSDR_N_2"/>
    <property type="match status" value="1"/>
</dbReference>
<dbReference type="EMBL" id="JAAJBT010000002">
    <property type="protein sequence ID" value="NHM01562.1"/>
    <property type="molecule type" value="Genomic_DNA"/>
</dbReference>
<accession>A0ABX0I4P6</accession>
<evidence type="ECO:0000259" key="1">
    <source>
        <dbReference type="Pfam" id="PF13588"/>
    </source>
</evidence>
<protein>
    <submittedName>
        <fullName evidence="2">Type I restriction enzyme HsdR N-terminal domain-containing protein</fullName>
    </submittedName>
</protein>
<feature type="domain" description="Type I restriction enzyme R protein N-terminal" evidence="1">
    <location>
        <begin position="36"/>
        <end position="136"/>
    </location>
</feature>
<evidence type="ECO:0000313" key="2">
    <source>
        <dbReference type="EMBL" id="NHM01562.1"/>
    </source>
</evidence>
<comment type="caution">
    <text evidence="2">The sequence shown here is derived from an EMBL/GenBank/DDBJ whole genome shotgun (WGS) entry which is preliminary data.</text>
</comment>
<proteinExistence type="predicted"/>
<gene>
    <name evidence="2" type="ORF">G4D72_05490</name>
</gene>
<evidence type="ECO:0000313" key="3">
    <source>
        <dbReference type="Proteomes" id="UP000800984"/>
    </source>
</evidence>
<dbReference type="Proteomes" id="UP000800984">
    <property type="component" value="Unassembled WGS sequence"/>
</dbReference>
<dbReference type="RefSeq" id="WP_166076620.1">
    <property type="nucleotide sequence ID" value="NZ_JAAJBT010000002.1"/>
</dbReference>
<reference evidence="2 3" key="1">
    <citation type="submission" date="2020-02" db="EMBL/GenBank/DDBJ databases">
        <authorList>
            <person name="Chen W.-M."/>
        </authorList>
    </citation>
    <scope>NUCLEOTIDE SEQUENCE [LARGE SCALE GENOMIC DNA]</scope>
    <source>
        <strain evidence="2 3">KDG-16</strain>
    </source>
</reference>